<evidence type="ECO:0000256" key="8">
    <source>
        <dbReference type="ARBA" id="ARBA00022741"/>
    </source>
</evidence>
<evidence type="ECO:0000256" key="10">
    <source>
        <dbReference type="ARBA" id="ARBA00022989"/>
    </source>
</evidence>
<feature type="transmembrane region" description="Helical" evidence="12">
    <location>
        <begin position="12"/>
        <end position="32"/>
    </location>
</feature>
<reference evidence="14 15" key="1">
    <citation type="submission" date="2015-04" db="EMBL/GenBank/DDBJ databases">
        <authorList>
            <person name="Heijne W.H."/>
            <person name="Fedorova N.D."/>
            <person name="Nierman W.C."/>
            <person name="Vollebregt A.W."/>
            <person name="Zhao Z."/>
            <person name="Wu L."/>
            <person name="Kumar M."/>
            <person name="Stam H."/>
            <person name="van den Berg M.A."/>
            <person name="Pel H.J."/>
        </authorList>
    </citation>
    <scope>NUCLEOTIDE SEQUENCE [LARGE SCALE GENOMIC DNA]</scope>
    <source>
        <strain evidence="14 15">CBS 393.64</strain>
    </source>
</reference>
<keyword evidence="9" id="KW-0735">Signal-anchor</keyword>
<comment type="subcellular location">
    <subcellularLocation>
        <location evidence="1">Membrane</location>
        <topology evidence="1">Single-pass type II membrane protein</topology>
    </subcellularLocation>
</comment>
<feature type="domain" description="Fringe-like glycosyltransferase" evidence="13">
    <location>
        <begin position="149"/>
        <end position="240"/>
    </location>
</feature>
<dbReference type="PANTHER" id="PTHR23033">
    <property type="entry name" value="BETA1,3-GALACTOSYLTRANSFERASE"/>
    <property type="match status" value="1"/>
</dbReference>
<evidence type="ECO:0000256" key="2">
    <source>
        <dbReference type="ARBA" id="ARBA00004922"/>
    </source>
</evidence>
<evidence type="ECO:0000259" key="13">
    <source>
        <dbReference type="Pfam" id="PF02434"/>
    </source>
</evidence>
<organism evidence="14 15">
    <name type="scientific">Rasamsonia emersonii (strain ATCC 16479 / CBS 393.64 / IMI 116815)</name>
    <dbReference type="NCBI Taxonomy" id="1408163"/>
    <lineage>
        <taxon>Eukaryota</taxon>
        <taxon>Fungi</taxon>
        <taxon>Dikarya</taxon>
        <taxon>Ascomycota</taxon>
        <taxon>Pezizomycotina</taxon>
        <taxon>Eurotiomycetes</taxon>
        <taxon>Eurotiomycetidae</taxon>
        <taxon>Eurotiales</taxon>
        <taxon>Trichocomaceae</taxon>
        <taxon>Rasamsonia</taxon>
    </lineage>
</organism>
<keyword evidence="6" id="KW-0808">Transferase</keyword>
<dbReference type="FunFam" id="3.90.550.50:FF:000039">
    <property type="entry name" value="WGS project CABT00000000 data, contig 2.9"/>
    <property type="match status" value="1"/>
</dbReference>
<dbReference type="GeneID" id="25314224"/>
<accession>A0A0F4Z1T6</accession>
<evidence type="ECO:0000256" key="1">
    <source>
        <dbReference type="ARBA" id="ARBA00004606"/>
    </source>
</evidence>
<evidence type="ECO:0000256" key="3">
    <source>
        <dbReference type="ARBA" id="ARBA00006462"/>
    </source>
</evidence>
<keyword evidence="8" id="KW-0547">Nucleotide-binding</keyword>
<evidence type="ECO:0000256" key="9">
    <source>
        <dbReference type="ARBA" id="ARBA00022968"/>
    </source>
</evidence>
<dbReference type="AlphaFoldDB" id="A0A0F4Z1T6"/>
<keyword evidence="7 12" id="KW-0812">Transmembrane</keyword>
<sequence>MNVVLLRAPNQRFLFSTGLCFLFLFLVAFLYAPAGLRSNLLPKQPALNNTVLPLKSDRHCAAIADSPDVVVVVKTGANVIYDRLPTQLLTALKCCKDILIFSDLEQELGPYHVYDVLQDVSDTVKQSSPDFHYYRTLQEYQRNGLDIRSLRTTAGDAAWNLDKYKFIHMLEKSWQLRPGHDWYVFVEADTYLVWSNLLLWLKRLDPSEPLYLGSPTYANFEAFAHGGSGIILSGAAISKVLDNDPDLAARYDVLMMHEHFGDYVLMRALKEKGIELSMRWPMLQAERPSTIPFGPGPDNGVRHWCQPIITMHGVTPGEVDAIWQFEQQRLDVTKPLLMYELYDYFVDRNLTTERDDWYNLSDDAMYRAPGVKGDRQKPQEEMSALEKQAYRSFEDCGRACEEHPRCYQFVYHDQECGFSFSYRLGRRRLPENGSDKRYKSGWHLDKIARDQEANFCRSPQWL</sequence>
<keyword evidence="10 12" id="KW-1133">Transmembrane helix</keyword>
<evidence type="ECO:0000256" key="5">
    <source>
        <dbReference type="ARBA" id="ARBA00022676"/>
    </source>
</evidence>
<dbReference type="Pfam" id="PF02434">
    <property type="entry name" value="Fringe"/>
    <property type="match status" value="1"/>
</dbReference>
<dbReference type="EMBL" id="LASV01000075">
    <property type="protein sequence ID" value="KKA24061.1"/>
    <property type="molecule type" value="Genomic_DNA"/>
</dbReference>
<evidence type="ECO:0000256" key="11">
    <source>
        <dbReference type="ARBA" id="ARBA00023136"/>
    </source>
</evidence>
<comment type="caution">
    <text evidence="14">The sequence shown here is derived from an EMBL/GenBank/DDBJ whole genome shotgun (WGS) entry which is preliminary data.</text>
</comment>
<name>A0A0F4Z1T6_RASE3</name>
<dbReference type="STRING" id="1408163.A0A0F4Z1T6"/>
<evidence type="ECO:0000256" key="12">
    <source>
        <dbReference type="SAM" id="Phobius"/>
    </source>
</evidence>
<evidence type="ECO:0000256" key="4">
    <source>
        <dbReference type="ARBA" id="ARBA00012557"/>
    </source>
</evidence>
<dbReference type="InterPro" id="IPR003378">
    <property type="entry name" value="Fringe-like_glycosylTrfase"/>
</dbReference>
<keyword evidence="11 12" id="KW-0472">Membrane</keyword>
<comment type="pathway">
    <text evidence="2">Protein modification; protein glycosylation.</text>
</comment>
<dbReference type="EC" id="2.4.1.122" evidence="4"/>
<keyword evidence="5" id="KW-0328">Glycosyltransferase</keyword>
<dbReference type="RefSeq" id="XP_013330673.1">
    <property type="nucleotide sequence ID" value="XM_013475219.1"/>
</dbReference>
<protein>
    <recommendedName>
        <fullName evidence="4">N-acetylgalactosaminide beta-1,3-galactosyltransferase</fullName>
        <ecNumber evidence="4">2.4.1.122</ecNumber>
    </recommendedName>
</protein>
<comment type="similarity">
    <text evidence="3">Belongs to the glycosyltransferase 31 family. Beta3-Gal-T subfamily.</text>
</comment>
<dbReference type="InterPro" id="IPR026050">
    <property type="entry name" value="C1GALT1/C1GALT1_chp1"/>
</dbReference>
<dbReference type="GO" id="GO:0016020">
    <property type="term" value="C:membrane"/>
    <property type="evidence" value="ECO:0007669"/>
    <property type="project" value="UniProtKB-SubCell"/>
</dbReference>
<dbReference type="GO" id="GO:0000166">
    <property type="term" value="F:nucleotide binding"/>
    <property type="evidence" value="ECO:0007669"/>
    <property type="project" value="UniProtKB-KW"/>
</dbReference>
<evidence type="ECO:0000313" key="15">
    <source>
        <dbReference type="Proteomes" id="UP000053958"/>
    </source>
</evidence>
<evidence type="ECO:0000256" key="7">
    <source>
        <dbReference type="ARBA" id="ARBA00022692"/>
    </source>
</evidence>
<evidence type="ECO:0000256" key="6">
    <source>
        <dbReference type="ARBA" id="ARBA00022679"/>
    </source>
</evidence>
<evidence type="ECO:0000313" key="14">
    <source>
        <dbReference type="EMBL" id="KKA24061.1"/>
    </source>
</evidence>
<proteinExistence type="inferred from homology"/>
<dbReference type="Gene3D" id="3.90.550.50">
    <property type="match status" value="1"/>
</dbReference>
<dbReference type="OrthoDB" id="414175at2759"/>
<dbReference type="GO" id="GO:0016263">
    <property type="term" value="F:glycoprotein-N-acetylgalactosamine 3-beta-galactosyltransferase activity"/>
    <property type="evidence" value="ECO:0007669"/>
    <property type="project" value="UniProtKB-EC"/>
</dbReference>
<gene>
    <name evidence="14" type="ORF">T310_1873</name>
</gene>
<dbReference type="Proteomes" id="UP000053958">
    <property type="component" value="Unassembled WGS sequence"/>
</dbReference>
<dbReference type="PANTHER" id="PTHR23033:SF40">
    <property type="entry name" value="APPLE DOMAIN-CONTAINING PROTEIN"/>
    <property type="match status" value="1"/>
</dbReference>
<keyword evidence="15" id="KW-1185">Reference proteome</keyword>